<dbReference type="SUPFAM" id="SSF54909">
    <property type="entry name" value="Dimeric alpha+beta barrel"/>
    <property type="match status" value="1"/>
</dbReference>
<organism evidence="2 3">
    <name type="scientific">Rhizobium lusitanum</name>
    <dbReference type="NCBI Taxonomy" id="293958"/>
    <lineage>
        <taxon>Bacteria</taxon>
        <taxon>Pseudomonadati</taxon>
        <taxon>Pseudomonadota</taxon>
        <taxon>Alphaproteobacteria</taxon>
        <taxon>Hyphomicrobiales</taxon>
        <taxon>Rhizobiaceae</taxon>
        <taxon>Rhizobium/Agrobacterium group</taxon>
        <taxon>Rhizobium</taxon>
    </lineage>
</organism>
<reference evidence="2 3" key="1">
    <citation type="submission" date="2019-12" db="EMBL/GenBank/DDBJ databases">
        <title>Rhizobium genotypes associated with high levels of biological nitrogen fixation by grain legumes in a temperate-maritime cropping system.</title>
        <authorList>
            <person name="Maluk M."/>
            <person name="Francesc Ferrando Molina F."/>
            <person name="Lopez Del Egido L."/>
            <person name="Lafos M."/>
            <person name="Langarica-Fuentes A."/>
            <person name="Gebre Yohannes G."/>
            <person name="Young M.W."/>
            <person name="Martin P."/>
            <person name="Gantlett R."/>
            <person name="Kenicer G."/>
            <person name="Hawes C."/>
            <person name="Begg G.S."/>
            <person name="Quilliam R.S."/>
            <person name="Squire G.R."/>
            <person name="Poole P.S."/>
            <person name="Young P.W."/>
            <person name="Iannetta P.M."/>
            <person name="James E.K."/>
        </authorList>
    </citation>
    <scope>NUCLEOTIDE SEQUENCE [LARGE SCALE GENOMIC DNA]</scope>
    <source>
        <strain evidence="2 3">JHI1118</strain>
    </source>
</reference>
<dbReference type="Gene3D" id="3.30.70.100">
    <property type="match status" value="1"/>
</dbReference>
<sequence>MAASRSDSNRKPRRATPFNTACQVWQLMPWKAAQSNGLIAAALASISFPSHQQRKERREDMATPAAVVSFKAKAGYGEEVARLISNALPHVEGETGTTTWLVLRSEADPDTVFLVDLFADQKSRDAHFNGEAAKLIFATVPPLLADAPSIHPSTVSAQKTIAD</sequence>
<dbReference type="InterPro" id="IPR011008">
    <property type="entry name" value="Dimeric_a/b-barrel"/>
</dbReference>
<accession>A0A6L9UDJ8</accession>
<evidence type="ECO:0000313" key="3">
    <source>
        <dbReference type="Proteomes" id="UP000483035"/>
    </source>
</evidence>
<name>A0A6L9UDJ8_9HYPH</name>
<proteinExistence type="predicted"/>
<protein>
    <recommendedName>
        <fullName evidence="1">ABM domain-containing protein</fullName>
    </recommendedName>
</protein>
<feature type="domain" description="ABM" evidence="1">
    <location>
        <begin position="64"/>
        <end position="152"/>
    </location>
</feature>
<dbReference type="RefSeq" id="WP_163989409.1">
    <property type="nucleotide sequence ID" value="NZ_WUEY01000011.1"/>
</dbReference>
<gene>
    <name evidence="2" type="ORF">GR212_22030</name>
</gene>
<dbReference type="Proteomes" id="UP000483035">
    <property type="component" value="Unassembled WGS sequence"/>
</dbReference>
<dbReference type="PROSITE" id="PS51725">
    <property type="entry name" value="ABM"/>
    <property type="match status" value="1"/>
</dbReference>
<dbReference type="AlphaFoldDB" id="A0A6L9UDJ8"/>
<dbReference type="EMBL" id="WUEY01000011">
    <property type="protein sequence ID" value="NEI72267.1"/>
    <property type="molecule type" value="Genomic_DNA"/>
</dbReference>
<evidence type="ECO:0000313" key="2">
    <source>
        <dbReference type="EMBL" id="NEI72267.1"/>
    </source>
</evidence>
<dbReference type="Pfam" id="PF03992">
    <property type="entry name" value="ABM"/>
    <property type="match status" value="1"/>
</dbReference>
<evidence type="ECO:0000259" key="1">
    <source>
        <dbReference type="PROSITE" id="PS51725"/>
    </source>
</evidence>
<comment type="caution">
    <text evidence="2">The sequence shown here is derived from an EMBL/GenBank/DDBJ whole genome shotgun (WGS) entry which is preliminary data.</text>
</comment>
<dbReference type="InterPro" id="IPR007138">
    <property type="entry name" value="ABM_dom"/>
</dbReference>